<dbReference type="EMBL" id="CP009508">
    <property type="protein sequence ID" value="AKB36729.1"/>
    <property type="molecule type" value="Genomic_DNA"/>
</dbReference>
<evidence type="ECO:0008006" key="3">
    <source>
        <dbReference type="Google" id="ProtNLM"/>
    </source>
</evidence>
<reference evidence="1 2" key="1">
    <citation type="submission" date="2014-07" db="EMBL/GenBank/DDBJ databases">
        <title>Methanogenic archaea and the global carbon cycle.</title>
        <authorList>
            <person name="Henriksen J.R."/>
            <person name="Luke J."/>
            <person name="Reinhart S."/>
            <person name="Benedict M.N."/>
            <person name="Youngblut N.D."/>
            <person name="Metcalf M.E."/>
            <person name="Whitaker R.J."/>
            <person name="Metcalf W.W."/>
        </authorList>
    </citation>
    <scope>NUCLEOTIDE SEQUENCE [LARGE SCALE GENOMIC DNA]</scope>
    <source>
        <strain evidence="1 2">C2J</strain>
    </source>
</reference>
<evidence type="ECO:0000313" key="1">
    <source>
        <dbReference type="EMBL" id="AKB36729.1"/>
    </source>
</evidence>
<dbReference type="AlphaFoldDB" id="A0A0E3PP41"/>
<organism evidence="1 2">
    <name type="scientific">Methanosarcina siciliae C2J</name>
    <dbReference type="NCBI Taxonomy" id="1434118"/>
    <lineage>
        <taxon>Archaea</taxon>
        <taxon>Methanobacteriati</taxon>
        <taxon>Methanobacteriota</taxon>
        <taxon>Stenosarchaea group</taxon>
        <taxon>Methanomicrobia</taxon>
        <taxon>Methanosarcinales</taxon>
        <taxon>Methanosarcinaceae</taxon>
        <taxon>Methanosarcina</taxon>
    </lineage>
</organism>
<proteinExistence type="predicted"/>
<dbReference type="KEGG" id="msj:MSSAC_2139"/>
<dbReference type="HOGENOM" id="CLU_1004231_0_0_2"/>
<dbReference type="PATRIC" id="fig|1434118.4.peg.2739"/>
<sequence length="274" mass="31783">MNHLFAKITGRNAAILKVMSDENDLFDLPDLSDTLTYTPSYKLEDYEWYKLDNFLSRGYENDLIGTTFDSTAYNQITRQQYSKINYLCSKQGDFFLFQKMSSARLLSKKWFEISGVPRLEINKPIIILNSYADAAYSISDDILYFKNIATIKSMFKGIEELYREATQAEVNDFLNHNFISLAETFTSDKVKTSNRKRIAIAIDILSKFTEDDERQIFQYIRSYCEDVPVNGEIFLISTENHLKKILYGIEQRYYTTPLGNEKRLANSTLTLSSS</sequence>
<accession>A0A0E3PP41</accession>
<gene>
    <name evidence="1" type="ORF">MSSAC_2139</name>
</gene>
<evidence type="ECO:0000313" key="2">
    <source>
        <dbReference type="Proteomes" id="UP000033123"/>
    </source>
</evidence>
<dbReference type="Proteomes" id="UP000033123">
    <property type="component" value="Chromosome"/>
</dbReference>
<name>A0A0E3PP41_9EURY</name>
<dbReference type="STRING" id="1434118.MSSAC_2139"/>
<protein>
    <recommendedName>
        <fullName evidence="3">DUF4868 domain-containing protein</fullName>
    </recommendedName>
</protein>